<evidence type="ECO:0000256" key="1">
    <source>
        <dbReference type="SAM" id="MobiDB-lite"/>
    </source>
</evidence>
<dbReference type="STRING" id="47427.A0A2H3CAZ8"/>
<evidence type="ECO:0000313" key="3">
    <source>
        <dbReference type="Proteomes" id="UP000217790"/>
    </source>
</evidence>
<sequence>MDSLPPAYSLDPSDGESRIDLTPARSTDNRFTGTFLKKEGNLSVVLTEQQDGCSLPSYGRKGVVNGAVFFERRDLVTSVQVKVLEGRMDTANHEHGSQVLIFLDETRTLWSVDSANPTACPSSMPFSLTIPSEFQRDNDERYELPPSFTTSFPELKVSIGYSLTVRVVENHYPLIGFLRGSPSLRVVFNYRPRTRPAQPILSNPAFLSSIKTSPEEWKQSITTINPKPNTAAAPIHCSLFIPAVQIFAISDIIPFHVQLMAPLASLRQLFPVPVPAHVHGNASIQVHLVRQVSVEVDGNVASRNVGIGEGSLRPVPPLASEIQPGPEIEKHMDWEGELRCQPDVEVGGFFAAGASVKDFMIASLYPPVKSDFPHSRNGIRVRIVTDPWTDEVGG</sequence>
<accession>A0A2H3CAZ8</accession>
<reference evidence="3" key="1">
    <citation type="journal article" date="2017" name="Nat. Ecol. Evol.">
        <title>Genome expansion and lineage-specific genetic innovations in the forest pathogenic fungi Armillaria.</title>
        <authorList>
            <person name="Sipos G."/>
            <person name="Prasanna A.N."/>
            <person name="Walter M.C."/>
            <person name="O'Connor E."/>
            <person name="Balint B."/>
            <person name="Krizsan K."/>
            <person name="Kiss B."/>
            <person name="Hess J."/>
            <person name="Varga T."/>
            <person name="Slot J."/>
            <person name="Riley R."/>
            <person name="Boka B."/>
            <person name="Rigling D."/>
            <person name="Barry K."/>
            <person name="Lee J."/>
            <person name="Mihaltcheva S."/>
            <person name="LaButti K."/>
            <person name="Lipzen A."/>
            <person name="Waldron R."/>
            <person name="Moloney N.M."/>
            <person name="Sperisen C."/>
            <person name="Kredics L."/>
            <person name="Vagvoelgyi C."/>
            <person name="Patrignani A."/>
            <person name="Fitzpatrick D."/>
            <person name="Nagy I."/>
            <person name="Doyle S."/>
            <person name="Anderson J.B."/>
            <person name="Grigoriev I.V."/>
            <person name="Gueldener U."/>
            <person name="Muensterkoetter M."/>
            <person name="Nagy L.G."/>
        </authorList>
    </citation>
    <scope>NUCLEOTIDE SEQUENCE [LARGE SCALE GENOMIC DNA]</scope>
    <source>
        <strain evidence="3">Ar21-2</strain>
    </source>
</reference>
<dbReference type="OrthoDB" id="3252135at2759"/>
<protein>
    <recommendedName>
        <fullName evidence="4">Arrestin-like N-terminal domain-containing protein</fullName>
    </recommendedName>
</protein>
<evidence type="ECO:0000313" key="2">
    <source>
        <dbReference type="EMBL" id="PBK80229.1"/>
    </source>
</evidence>
<keyword evidence="3" id="KW-1185">Reference proteome</keyword>
<feature type="region of interest" description="Disordered" evidence="1">
    <location>
        <begin position="1"/>
        <end position="24"/>
    </location>
</feature>
<dbReference type="InParanoid" id="A0A2H3CAZ8"/>
<name>A0A2H3CAZ8_ARMGA</name>
<dbReference type="OMA" id="DTANHEH"/>
<proteinExistence type="predicted"/>
<dbReference type="EMBL" id="KZ293750">
    <property type="protein sequence ID" value="PBK80229.1"/>
    <property type="molecule type" value="Genomic_DNA"/>
</dbReference>
<organism evidence="2 3">
    <name type="scientific">Armillaria gallica</name>
    <name type="common">Bulbous honey fungus</name>
    <name type="synonym">Armillaria bulbosa</name>
    <dbReference type="NCBI Taxonomy" id="47427"/>
    <lineage>
        <taxon>Eukaryota</taxon>
        <taxon>Fungi</taxon>
        <taxon>Dikarya</taxon>
        <taxon>Basidiomycota</taxon>
        <taxon>Agaricomycotina</taxon>
        <taxon>Agaricomycetes</taxon>
        <taxon>Agaricomycetidae</taxon>
        <taxon>Agaricales</taxon>
        <taxon>Marasmiineae</taxon>
        <taxon>Physalacriaceae</taxon>
        <taxon>Armillaria</taxon>
    </lineage>
</organism>
<evidence type="ECO:0008006" key="4">
    <source>
        <dbReference type="Google" id="ProtNLM"/>
    </source>
</evidence>
<dbReference type="AlphaFoldDB" id="A0A2H3CAZ8"/>
<dbReference type="Proteomes" id="UP000217790">
    <property type="component" value="Unassembled WGS sequence"/>
</dbReference>
<gene>
    <name evidence="2" type="ORF">ARMGADRAFT_1003188</name>
</gene>